<dbReference type="GO" id="GO:0003677">
    <property type="term" value="F:DNA binding"/>
    <property type="evidence" value="ECO:0007669"/>
    <property type="project" value="UniProtKB-KW"/>
</dbReference>
<evidence type="ECO:0000256" key="1">
    <source>
        <dbReference type="ARBA" id="ARBA00001966"/>
    </source>
</evidence>
<evidence type="ECO:0000259" key="13">
    <source>
        <dbReference type="PROSITE" id="PS51674"/>
    </source>
</evidence>
<evidence type="ECO:0000313" key="14">
    <source>
        <dbReference type="EMBL" id="ABG11575.1"/>
    </source>
</evidence>
<comment type="cofactor">
    <cofactor evidence="1">
        <name>[4Fe-4S] cluster</name>
        <dbReference type="ChEBI" id="CHEBI:49883"/>
    </cofactor>
</comment>
<name>A0A5Q5BSZ4_MYCSS</name>
<keyword evidence="8" id="KW-0805">Transcription regulation</keyword>
<evidence type="ECO:0000256" key="7">
    <source>
        <dbReference type="ARBA" id="ARBA00023014"/>
    </source>
</evidence>
<accession>A0A5Q5BSZ4</accession>
<dbReference type="AlphaFoldDB" id="A0A5Q5BSZ4"/>
<dbReference type="Gene3D" id="1.10.10.60">
    <property type="entry name" value="Homeodomain-like"/>
    <property type="match status" value="1"/>
</dbReference>
<keyword evidence="5" id="KW-0479">Metal-binding</keyword>
<keyword evidence="11" id="KW-0804">Transcription</keyword>
<comment type="similarity">
    <text evidence="3">Belongs to the WhiB family.</text>
</comment>
<keyword evidence="4" id="KW-0004">4Fe-4S</keyword>
<keyword evidence="14" id="KW-0614">Plasmid</keyword>
<evidence type="ECO:0000256" key="10">
    <source>
        <dbReference type="ARBA" id="ARBA00023157"/>
    </source>
</evidence>
<dbReference type="KEGG" id="mmc:Mmcs_5475"/>
<evidence type="ECO:0000256" key="6">
    <source>
        <dbReference type="ARBA" id="ARBA00023004"/>
    </source>
</evidence>
<keyword evidence="6" id="KW-0408">Iron</keyword>
<feature type="domain" description="4Fe-4S Wbl-type" evidence="13">
    <location>
        <begin position="71"/>
        <end position="129"/>
    </location>
</feature>
<dbReference type="InterPro" id="IPR003482">
    <property type="entry name" value="Whib"/>
</dbReference>
<evidence type="ECO:0000256" key="8">
    <source>
        <dbReference type="ARBA" id="ARBA00023015"/>
    </source>
</evidence>
<keyword evidence="9" id="KW-0238">DNA-binding</keyword>
<evidence type="ECO:0000256" key="3">
    <source>
        <dbReference type="ARBA" id="ARBA00006597"/>
    </source>
</evidence>
<evidence type="ECO:0000256" key="4">
    <source>
        <dbReference type="ARBA" id="ARBA00022485"/>
    </source>
</evidence>
<dbReference type="PROSITE" id="PS51674">
    <property type="entry name" value="4FE4S_WBL"/>
    <property type="match status" value="1"/>
</dbReference>
<keyword evidence="7" id="KW-0411">Iron-sulfur</keyword>
<protein>
    <submittedName>
        <fullName evidence="14">Transcription factor WhiB</fullName>
    </submittedName>
</protein>
<dbReference type="GO" id="GO:0047134">
    <property type="term" value="F:protein-disulfide reductase [NAD(P)H] activity"/>
    <property type="evidence" value="ECO:0007669"/>
    <property type="project" value="TreeGrafter"/>
</dbReference>
<evidence type="ECO:0000256" key="2">
    <source>
        <dbReference type="ARBA" id="ARBA00004496"/>
    </source>
</evidence>
<dbReference type="PANTHER" id="PTHR38839">
    <property type="entry name" value="TRANSCRIPTIONAL REGULATOR WHID-RELATED"/>
    <property type="match status" value="1"/>
</dbReference>
<dbReference type="Pfam" id="PF02467">
    <property type="entry name" value="Whib"/>
    <property type="match status" value="1"/>
</dbReference>
<evidence type="ECO:0000256" key="9">
    <source>
        <dbReference type="ARBA" id="ARBA00023125"/>
    </source>
</evidence>
<reference evidence="14" key="1">
    <citation type="submission" date="2006-06" db="EMBL/GenBank/DDBJ databases">
        <title>Complete sequence of plasmid of Mycobacterium sp. MCS.</title>
        <authorList>
            <consortium name="US DOE Joint Genome Institute"/>
            <person name="Copeland A."/>
            <person name="Lucas S."/>
            <person name="Lapidus A."/>
            <person name="Barry K."/>
            <person name="Detter J.C."/>
            <person name="Glavina del Rio T."/>
            <person name="Hammon N."/>
            <person name="Israni S."/>
            <person name="Dalin E."/>
            <person name="Tice H."/>
            <person name="Pitluck S."/>
            <person name="Martinez M."/>
            <person name="Schmutz J."/>
            <person name="Larimer F."/>
            <person name="Land M."/>
            <person name="Hauser L."/>
            <person name="Kyrpides N."/>
            <person name="Kim E."/>
            <person name="Miller C.D."/>
            <person name="Hughes J.E."/>
            <person name="Anderson A.J."/>
            <person name="Sims R.C."/>
            <person name="Richardson P."/>
        </authorList>
    </citation>
    <scope>NUCLEOTIDE SEQUENCE [LARGE SCALE GENOMIC DNA]</scope>
    <source>
        <strain evidence="14">MCS</strain>
        <plasmid evidence="14">Plasmid1</plasmid>
    </source>
</reference>
<dbReference type="GO" id="GO:0005737">
    <property type="term" value="C:cytoplasm"/>
    <property type="evidence" value="ECO:0007669"/>
    <property type="project" value="UniProtKB-SubCell"/>
</dbReference>
<dbReference type="GO" id="GO:0051539">
    <property type="term" value="F:4 iron, 4 sulfur cluster binding"/>
    <property type="evidence" value="ECO:0007669"/>
    <property type="project" value="UniProtKB-KW"/>
</dbReference>
<dbReference type="GO" id="GO:0046872">
    <property type="term" value="F:metal ion binding"/>
    <property type="evidence" value="ECO:0007669"/>
    <property type="project" value="UniProtKB-KW"/>
</dbReference>
<evidence type="ECO:0000256" key="12">
    <source>
        <dbReference type="SAM" id="MobiDB-lite"/>
    </source>
</evidence>
<proteinExistence type="inferred from homology"/>
<organism evidence="14">
    <name type="scientific">Mycobacterium sp. (strain MCS)</name>
    <dbReference type="NCBI Taxonomy" id="164756"/>
    <lineage>
        <taxon>Bacteria</taxon>
        <taxon>Bacillati</taxon>
        <taxon>Actinomycetota</taxon>
        <taxon>Actinomycetes</taxon>
        <taxon>Mycobacteriales</taxon>
        <taxon>Mycobacteriaceae</taxon>
        <taxon>Mycobacterium</taxon>
    </lineage>
</organism>
<sequence>MTETVGHHNPRWISHRITAHKMHRRGASIDAIADHLRVAKRSVHRYLALECPEPPPAESEVNLSDFHMQGACGAFPELDWTSRSKFEQAECKAVCAHCPVLAQCRTWGLTKGRDECGVWGGLSKEERRRQAGRNQRTKTGQRPDVVAVRGQGAA</sequence>
<evidence type="ECO:0000256" key="5">
    <source>
        <dbReference type="ARBA" id="ARBA00022723"/>
    </source>
</evidence>
<dbReference type="EMBL" id="CP000385">
    <property type="protein sequence ID" value="ABG11575.1"/>
    <property type="molecule type" value="Genomic_DNA"/>
</dbReference>
<comment type="subcellular location">
    <subcellularLocation>
        <location evidence="2">Cytoplasm</location>
    </subcellularLocation>
</comment>
<gene>
    <name evidence="14" type="ordered locus">Mmcs_5475</name>
</gene>
<dbReference type="InterPro" id="IPR034768">
    <property type="entry name" value="4FE4S_WBL"/>
</dbReference>
<keyword evidence="10" id="KW-1015">Disulfide bond</keyword>
<evidence type="ECO:0000256" key="11">
    <source>
        <dbReference type="ARBA" id="ARBA00023163"/>
    </source>
</evidence>
<dbReference type="GO" id="GO:0045454">
    <property type="term" value="P:cell redox homeostasis"/>
    <property type="evidence" value="ECO:0007669"/>
    <property type="project" value="TreeGrafter"/>
</dbReference>
<geneLocation type="plasmid" evidence="14">
    <name>Plasmid1</name>
</geneLocation>
<dbReference type="GO" id="GO:0045892">
    <property type="term" value="P:negative regulation of DNA-templated transcription"/>
    <property type="evidence" value="ECO:0007669"/>
    <property type="project" value="TreeGrafter"/>
</dbReference>
<feature type="region of interest" description="Disordered" evidence="12">
    <location>
        <begin position="127"/>
        <end position="154"/>
    </location>
</feature>